<accession>A0AAD2PW65</accession>
<proteinExistence type="predicted"/>
<keyword evidence="5" id="KW-1185">Reference proteome</keyword>
<feature type="compositionally biased region" description="Basic and acidic residues" evidence="2">
    <location>
        <begin position="23"/>
        <end position="47"/>
    </location>
</feature>
<protein>
    <recommendedName>
        <fullName evidence="3">DRBM domain-containing protein</fullName>
    </recommendedName>
</protein>
<feature type="region of interest" description="Disordered" evidence="2">
    <location>
        <begin position="205"/>
        <end position="310"/>
    </location>
</feature>
<dbReference type="AlphaFoldDB" id="A0AAD2PW65"/>
<feature type="domain" description="DRBM" evidence="3">
    <location>
        <begin position="575"/>
        <end position="597"/>
    </location>
</feature>
<dbReference type="GO" id="GO:0003723">
    <property type="term" value="F:RNA binding"/>
    <property type="evidence" value="ECO:0007669"/>
    <property type="project" value="UniProtKB-UniRule"/>
</dbReference>
<dbReference type="EMBL" id="CAKOGP040001988">
    <property type="protein sequence ID" value="CAJ1959282.1"/>
    <property type="molecule type" value="Genomic_DNA"/>
</dbReference>
<sequence length="972" mass="107506">MMNHQHDVERIEDEGSGFISDSKVAKEEKMALAPKSDFDTGTARRTDPCNPSRYPTTPASAQYPHGEINDPCHPPPITDHMPWPDAIANPTPSPPYPQQPSHLLHFFETQMRDHAAAFANAAAGAAWVSAQIAADMASASTTTNAMHYPVAPQFLPRPPYMFQNVPMMQPYLVPQNSPTQFVGFDGQLQPENNFYGIHEDDAFENSSSSECMHRRRKRQQCGPPSAIPSSSSENASLSYLSPVTGPSGRRRRRARNNRSSHSESQPSCHNTRSRRRNRRVALTSSGSDGGNAYNITKKKQRQPEPDNSSLLGKTGVAALYVFCEKRRTTPHFKLKDRSDERIGPTVGGEDFEIVVSVDGRVFGHGQGKNKSGAKQEAARLALQTLLPGVEFDKASGILINLPEASVSRKSVQNLWSQREAATTAEELAPNLAKLLAIGRENERDDQASWVATADAEKTHGLHRRKNMYPETSTTSEEENEDTYYASRGASVCSALLHAMVQIDEKIPEPPVYTYHVSAVGPPLRHKHHLKRKAGGPLCTTSVIHRGSFNCTGTMSVEISNPDPGKPSFDILQAIGIGGTKREARHRAAAKLLAMLFPECEGMVAVKQAAEAFREKYAADKALKQQSKRHRPYVDISCSSRQTLIPYSDLKTEGQRGYQFALATNGPAFSAAGDHILCALQCTTQKDELNAFFSVGPSQSRQQSRQEQLDSAVSLALQKLNEHDEDGRTLPDELTVDDVGRTVLRRSTLADVHWIMNLIEGDGQLLSLFSPLRRKLNSPKRTAVESGEINISLLRHWLSSSVVLLLCRAIAPFEDPPLGCAALTMGFSMEKGCSLQITQIASKSHLPRERFIEVLQSFSQEMSSILEFPKQTRSAAATKIRRNDIEDIIQSHLLIPERPTNARRQKKSVCQVLKKTVSQVSKQDEQEHLLSTRLQSVQEEIEDCGDCSGLEFASEKRNSKQGQVKSSKRSRVQ</sequence>
<dbReference type="Gene3D" id="3.30.160.20">
    <property type="match status" value="1"/>
</dbReference>
<dbReference type="PROSITE" id="PS50137">
    <property type="entry name" value="DS_RBD"/>
    <property type="match status" value="2"/>
</dbReference>
<evidence type="ECO:0000256" key="2">
    <source>
        <dbReference type="SAM" id="MobiDB-lite"/>
    </source>
</evidence>
<feature type="compositionally biased region" description="Low complexity" evidence="2">
    <location>
        <begin position="223"/>
        <end position="242"/>
    </location>
</feature>
<feature type="region of interest" description="Disordered" evidence="2">
    <location>
        <begin position="1"/>
        <end position="65"/>
    </location>
</feature>
<dbReference type="CDD" id="cd00048">
    <property type="entry name" value="DSRM_SF"/>
    <property type="match status" value="1"/>
</dbReference>
<evidence type="ECO:0000313" key="4">
    <source>
        <dbReference type="EMBL" id="CAJ1959282.1"/>
    </source>
</evidence>
<gene>
    <name evidence="4" type="ORF">CYCCA115_LOCUS17703</name>
</gene>
<evidence type="ECO:0000313" key="5">
    <source>
        <dbReference type="Proteomes" id="UP001295423"/>
    </source>
</evidence>
<comment type="caution">
    <text evidence="4">The sequence shown here is derived from an EMBL/GenBank/DDBJ whole genome shotgun (WGS) entry which is preliminary data.</text>
</comment>
<dbReference type="InterPro" id="IPR014720">
    <property type="entry name" value="dsRBD_dom"/>
</dbReference>
<evidence type="ECO:0000256" key="1">
    <source>
        <dbReference type="PROSITE-ProRule" id="PRU00266"/>
    </source>
</evidence>
<name>A0AAD2PW65_9STRA</name>
<reference evidence="4" key="1">
    <citation type="submission" date="2023-08" db="EMBL/GenBank/DDBJ databases">
        <authorList>
            <person name="Audoor S."/>
            <person name="Bilcke G."/>
        </authorList>
    </citation>
    <scope>NUCLEOTIDE SEQUENCE</scope>
</reference>
<feature type="domain" description="DRBM" evidence="3">
    <location>
        <begin position="314"/>
        <end position="387"/>
    </location>
</feature>
<dbReference type="SMART" id="SM00358">
    <property type="entry name" value="DSRM"/>
    <property type="match status" value="1"/>
</dbReference>
<organism evidence="4 5">
    <name type="scientific">Cylindrotheca closterium</name>
    <dbReference type="NCBI Taxonomy" id="2856"/>
    <lineage>
        <taxon>Eukaryota</taxon>
        <taxon>Sar</taxon>
        <taxon>Stramenopiles</taxon>
        <taxon>Ochrophyta</taxon>
        <taxon>Bacillariophyta</taxon>
        <taxon>Bacillariophyceae</taxon>
        <taxon>Bacillariophycidae</taxon>
        <taxon>Bacillariales</taxon>
        <taxon>Bacillariaceae</taxon>
        <taxon>Cylindrotheca</taxon>
    </lineage>
</organism>
<dbReference type="Pfam" id="PF00035">
    <property type="entry name" value="dsrm"/>
    <property type="match status" value="1"/>
</dbReference>
<dbReference type="Proteomes" id="UP001295423">
    <property type="component" value="Unassembled WGS sequence"/>
</dbReference>
<evidence type="ECO:0000259" key="3">
    <source>
        <dbReference type="PROSITE" id="PS50137"/>
    </source>
</evidence>
<feature type="region of interest" description="Disordered" evidence="2">
    <location>
        <begin position="951"/>
        <end position="972"/>
    </location>
</feature>
<feature type="compositionally biased region" description="Basic residues" evidence="2">
    <location>
        <begin position="248"/>
        <end position="258"/>
    </location>
</feature>
<dbReference type="SUPFAM" id="SSF54768">
    <property type="entry name" value="dsRNA-binding domain-like"/>
    <property type="match status" value="1"/>
</dbReference>
<keyword evidence="1" id="KW-0694">RNA-binding</keyword>